<reference evidence="2" key="2">
    <citation type="submission" date="2017-06" db="EMBL/GenBank/DDBJ databases">
        <title>WGS assembly of Brachypodium distachyon.</title>
        <authorList>
            <consortium name="The International Brachypodium Initiative"/>
            <person name="Lucas S."/>
            <person name="Harmon-Smith M."/>
            <person name="Lail K."/>
            <person name="Tice H."/>
            <person name="Grimwood J."/>
            <person name="Bruce D."/>
            <person name="Barry K."/>
            <person name="Shu S."/>
            <person name="Lindquist E."/>
            <person name="Wang M."/>
            <person name="Pitluck S."/>
            <person name="Vogel J.P."/>
            <person name="Garvin D.F."/>
            <person name="Mockler T.C."/>
            <person name="Schmutz J."/>
            <person name="Rokhsar D."/>
            <person name="Bevan M.W."/>
        </authorList>
    </citation>
    <scope>NUCLEOTIDE SEQUENCE</scope>
    <source>
        <strain evidence="2">Bd21</strain>
    </source>
</reference>
<evidence type="ECO:0000313" key="2">
    <source>
        <dbReference type="EMBL" id="PNT78158.1"/>
    </source>
</evidence>
<keyword evidence="4" id="KW-1185">Reference proteome</keyword>
<gene>
    <name evidence="2" type="ORF">BRADI_1g74541v3</name>
</gene>
<dbReference type="Proteomes" id="UP000008810">
    <property type="component" value="Chromosome 1"/>
</dbReference>
<evidence type="ECO:0000313" key="4">
    <source>
        <dbReference type="Proteomes" id="UP000008810"/>
    </source>
</evidence>
<feature type="region of interest" description="Disordered" evidence="1">
    <location>
        <begin position="64"/>
        <end position="91"/>
    </location>
</feature>
<protein>
    <submittedName>
        <fullName evidence="2 3">Uncharacterized protein</fullName>
    </submittedName>
</protein>
<accession>A0A2K2DV55</accession>
<organism evidence="2">
    <name type="scientific">Brachypodium distachyon</name>
    <name type="common">Purple false brome</name>
    <name type="synonym">Trachynia distachya</name>
    <dbReference type="NCBI Taxonomy" id="15368"/>
    <lineage>
        <taxon>Eukaryota</taxon>
        <taxon>Viridiplantae</taxon>
        <taxon>Streptophyta</taxon>
        <taxon>Embryophyta</taxon>
        <taxon>Tracheophyta</taxon>
        <taxon>Spermatophyta</taxon>
        <taxon>Magnoliopsida</taxon>
        <taxon>Liliopsida</taxon>
        <taxon>Poales</taxon>
        <taxon>Poaceae</taxon>
        <taxon>BOP clade</taxon>
        <taxon>Pooideae</taxon>
        <taxon>Stipodae</taxon>
        <taxon>Brachypodieae</taxon>
        <taxon>Brachypodium</taxon>
    </lineage>
</organism>
<proteinExistence type="predicted"/>
<reference evidence="3" key="3">
    <citation type="submission" date="2018-08" db="UniProtKB">
        <authorList>
            <consortium name="EnsemblPlants"/>
        </authorList>
    </citation>
    <scope>IDENTIFICATION</scope>
    <source>
        <strain evidence="3">cv. Bd21</strain>
    </source>
</reference>
<name>A0A2K2DV55_BRADI</name>
<evidence type="ECO:0000313" key="3">
    <source>
        <dbReference type="EnsemblPlants" id="PNT78158"/>
    </source>
</evidence>
<sequence length="91" mass="9763">MGIAECKCSGGLKDPIQSIVFDPGDPIGSGMMGFLGGLVALVQRSQGGFVDQWQSSKFNTQLTPAPSSSMLNHHPIRSKTFSPLSNLGWRR</sequence>
<reference evidence="2 3" key="1">
    <citation type="journal article" date="2010" name="Nature">
        <title>Genome sequencing and analysis of the model grass Brachypodium distachyon.</title>
        <authorList>
            <consortium name="International Brachypodium Initiative"/>
        </authorList>
    </citation>
    <scope>NUCLEOTIDE SEQUENCE [LARGE SCALE GENOMIC DNA]</scope>
    <source>
        <strain evidence="2 3">Bd21</strain>
    </source>
</reference>
<dbReference type="EnsemblPlants" id="PNT78158">
    <property type="protein sequence ID" value="PNT78158"/>
    <property type="gene ID" value="BRADI_1g74541v3"/>
</dbReference>
<dbReference type="InParanoid" id="A0A2K2DV55"/>
<dbReference type="Gramene" id="PNT78158">
    <property type="protein sequence ID" value="PNT78158"/>
    <property type="gene ID" value="BRADI_1g74541v3"/>
</dbReference>
<evidence type="ECO:0000256" key="1">
    <source>
        <dbReference type="SAM" id="MobiDB-lite"/>
    </source>
</evidence>
<dbReference type="AlphaFoldDB" id="A0A2K2DV55"/>
<dbReference type="EMBL" id="CM000880">
    <property type="protein sequence ID" value="PNT78158.1"/>
    <property type="molecule type" value="Genomic_DNA"/>
</dbReference>